<feature type="compositionally biased region" description="Basic residues" evidence="1">
    <location>
        <begin position="1"/>
        <end position="10"/>
    </location>
</feature>
<dbReference type="InterPro" id="IPR055357">
    <property type="entry name" value="LRR_At1g61320_AtMIF1"/>
</dbReference>
<reference evidence="3 4" key="1">
    <citation type="journal article" date="2010" name="Nature">
        <title>Genome sequencing and analysis of the model grass Brachypodium distachyon.</title>
        <authorList>
            <consortium name="International Brachypodium Initiative"/>
        </authorList>
    </citation>
    <scope>NUCLEOTIDE SEQUENCE [LARGE SCALE GENOMIC DNA]</scope>
    <source>
        <strain evidence="3">Bd21</strain>
        <strain evidence="4">cv. Bd21</strain>
    </source>
</reference>
<proteinExistence type="predicted"/>
<dbReference type="EnsemblPlants" id="KQJ87800">
    <property type="protein sequence ID" value="KQJ87800"/>
    <property type="gene ID" value="BRADI_4g13590v3"/>
</dbReference>
<dbReference type="SUPFAM" id="SSF52047">
    <property type="entry name" value="RNI-like"/>
    <property type="match status" value="1"/>
</dbReference>
<dbReference type="STRING" id="15368.I1IKC2"/>
<dbReference type="Pfam" id="PF00646">
    <property type="entry name" value="F-box"/>
    <property type="match status" value="1"/>
</dbReference>
<reference evidence="3" key="2">
    <citation type="submission" date="2017-06" db="EMBL/GenBank/DDBJ databases">
        <title>WGS assembly of Brachypodium distachyon.</title>
        <authorList>
            <consortium name="The International Brachypodium Initiative"/>
            <person name="Lucas S."/>
            <person name="Harmon-Smith M."/>
            <person name="Lail K."/>
            <person name="Tice H."/>
            <person name="Grimwood J."/>
            <person name="Bruce D."/>
            <person name="Barry K."/>
            <person name="Shu S."/>
            <person name="Lindquist E."/>
            <person name="Wang M."/>
            <person name="Pitluck S."/>
            <person name="Vogel J.P."/>
            <person name="Garvin D.F."/>
            <person name="Mockler T.C."/>
            <person name="Schmutz J."/>
            <person name="Rokhsar D."/>
            <person name="Bevan M.W."/>
        </authorList>
    </citation>
    <scope>NUCLEOTIDE SEQUENCE</scope>
    <source>
        <strain evidence="3">Bd21</strain>
    </source>
</reference>
<dbReference type="Pfam" id="PF23622">
    <property type="entry name" value="LRR_At1g61320_AtMIF1"/>
    <property type="match status" value="1"/>
</dbReference>
<evidence type="ECO:0000313" key="5">
    <source>
        <dbReference type="Proteomes" id="UP000008810"/>
    </source>
</evidence>
<dbReference type="AlphaFoldDB" id="I1IKC2"/>
<dbReference type="GeneID" id="100823601"/>
<keyword evidence="5" id="KW-1185">Reference proteome</keyword>
<dbReference type="Proteomes" id="UP000008810">
    <property type="component" value="Chromosome 4"/>
</dbReference>
<dbReference type="HOGENOM" id="CLU_024168_2_0_1"/>
<dbReference type="InterPro" id="IPR044997">
    <property type="entry name" value="F-box_plant"/>
</dbReference>
<dbReference type="PROSITE" id="PS50181">
    <property type="entry name" value="FBOX"/>
    <property type="match status" value="1"/>
</dbReference>
<dbReference type="OrthoDB" id="589312at2759"/>
<evidence type="ECO:0000313" key="3">
    <source>
        <dbReference type="EMBL" id="KQJ87800.1"/>
    </source>
</evidence>
<reference evidence="4" key="3">
    <citation type="submission" date="2018-08" db="UniProtKB">
        <authorList>
            <consortium name="EnsemblPlants"/>
        </authorList>
    </citation>
    <scope>IDENTIFICATION</scope>
    <source>
        <strain evidence="4">cv. Bd21</strain>
    </source>
</reference>
<dbReference type="PANTHER" id="PTHR32153">
    <property type="entry name" value="OJ000223_09.16 PROTEIN"/>
    <property type="match status" value="1"/>
</dbReference>
<dbReference type="SUPFAM" id="SSF81383">
    <property type="entry name" value="F-box domain"/>
    <property type="match status" value="1"/>
</dbReference>
<accession>I1IKC2</accession>
<dbReference type="eggNOG" id="KOG0342">
    <property type="taxonomic scope" value="Eukaryota"/>
</dbReference>
<dbReference type="Gramene" id="KQJ87800">
    <property type="protein sequence ID" value="KQJ87800"/>
    <property type="gene ID" value="BRADI_4g13590v3"/>
</dbReference>
<feature type="domain" description="F-box" evidence="2">
    <location>
        <begin position="23"/>
        <end position="70"/>
    </location>
</feature>
<evidence type="ECO:0000256" key="1">
    <source>
        <dbReference type="SAM" id="MobiDB-lite"/>
    </source>
</evidence>
<dbReference type="EMBL" id="CM000883">
    <property type="protein sequence ID" value="KQJ87800.1"/>
    <property type="molecule type" value="Genomic_DNA"/>
</dbReference>
<dbReference type="OMA" id="RIASHQM"/>
<dbReference type="Gene3D" id="3.80.10.10">
    <property type="entry name" value="Ribonuclease Inhibitor"/>
    <property type="match status" value="1"/>
</dbReference>
<sequence length="486" mass="55667">MKNRKGRRSRNKETRNEAAAGNGDRISKLPDDILLNILERMDTLDALRICILSKRMLKLPTMLSQIAVNIGNLAARVDTCAFGIREVVRINGAVVDVLENILSTRRPEITIRKLHARFVLRHYDCLSIGKSFARAMATQKVEKAEIEIMAEKSNKDCASADLIRFAKLFNTFLGACPDAFAGLTRLWLQNMRFGEEDIPNMLSTCKRLESLRFSFCDTGICSRLKLQHDQLVELEIDYGHFEIIDLSCLPKLQRVSYNNWFPYEDHPLSFGFVPRLSKISLYKTGVCSDRALVLSRLLATFLSLSELHLDFRSEKIWVLPECPKLLVPLLGKLRLVNLDNLPEGCDIAWTMFILEAAPSLKELCITVWDHCMEIDKERRKARGLCDKANVEWKPSASDFKHKNLAKLTIYGFLPDDNFMRYIRRVLEAAVNIKEISLHNKKVCEDCSGLDPKINVCSARYPQSDEERKHVMKELGMSWQDVIHFQS</sequence>
<feature type="region of interest" description="Disordered" evidence="1">
    <location>
        <begin position="1"/>
        <end position="23"/>
    </location>
</feature>
<protein>
    <recommendedName>
        <fullName evidence="2">F-box domain-containing protein</fullName>
    </recommendedName>
</protein>
<evidence type="ECO:0000259" key="2">
    <source>
        <dbReference type="PROSITE" id="PS50181"/>
    </source>
</evidence>
<evidence type="ECO:0000313" key="4">
    <source>
        <dbReference type="EnsemblPlants" id="KQJ87800"/>
    </source>
</evidence>
<dbReference type="InterPro" id="IPR036047">
    <property type="entry name" value="F-box-like_dom_sf"/>
</dbReference>
<dbReference type="InterPro" id="IPR001810">
    <property type="entry name" value="F-box_dom"/>
</dbReference>
<dbReference type="InterPro" id="IPR032675">
    <property type="entry name" value="LRR_dom_sf"/>
</dbReference>
<gene>
    <name evidence="4" type="primary">LOC100823601</name>
    <name evidence="3" type="ORF">BRADI_4g13590v3</name>
</gene>
<dbReference type="ExpressionAtlas" id="I1IKC2">
    <property type="expression patterns" value="baseline"/>
</dbReference>
<dbReference type="RefSeq" id="XP_003575858.2">
    <property type="nucleotide sequence ID" value="XM_003575810.4"/>
</dbReference>
<organism evidence="3">
    <name type="scientific">Brachypodium distachyon</name>
    <name type="common">Purple false brome</name>
    <name type="synonym">Trachynia distachya</name>
    <dbReference type="NCBI Taxonomy" id="15368"/>
    <lineage>
        <taxon>Eukaryota</taxon>
        <taxon>Viridiplantae</taxon>
        <taxon>Streptophyta</taxon>
        <taxon>Embryophyta</taxon>
        <taxon>Tracheophyta</taxon>
        <taxon>Spermatophyta</taxon>
        <taxon>Magnoliopsida</taxon>
        <taxon>Liliopsida</taxon>
        <taxon>Poales</taxon>
        <taxon>Poaceae</taxon>
        <taxon>BOP clade</taxon>
        <taxon>Pooideae</taxon>
        <taxon>Stipodae</taxon>
        <taxon>Brachypodieae</taxon>
        <taxon>Brachypodium</taxon>
    </lineage>
</organism>
<dbReference type="KEGG" id="bdi:100823601"/>
<name>I1IKC2_BRADI</name>